<organism evidence="1 2">
    <name type="scientific">Panagrolaimus sp. PS1159</name>
    <dbReference type="NCBI Taxonomy" id="55785"/>
    <lineage>
        <taxon>Eukaryota</taxon>
        <taxon>Metazoa</taxon>
        <taxon>Ecdysozoa</taxon>
        <taxon>Nematoda</taxon>
        <taxon>Chromadorea</taxon>
        <taxon>Rhabditida</taxon>
        <taxon>Tylenchina</taxon>
        <taxon>Panagrolaimomorpha</taxon>
        <taxon>Panagrolaimoidea</taxon>
        <taxon>Panagrolaimidae</taxon>
        <taxon>Panagrolaimus</taxon>
    </lineage>
</organism>
<sequence>MPPLNFQAQQPQVATPQQQIYNPNNIQISDIQKQIEQQAILNQLSHLISSLGQSQIPPPPQIGSIYNPLPQQFHQQQHQSAMSKPPILTPSQPIQIPKPHHQQQHQLRQSLPTSTPESNRKRRHRDVEIISSQSSSQSSSPNNNNNNINASRSRAFTCPETMKEQKQQPSQKDQSDHPSSSPDKIAKFDPSCPRRHHPDNLSPPNEEAVMLEQITTAYLLNALGESAYKASDPKNENKSKQFGIESGTNEKSGNIVKIPMSEIHRIIEDCFSE</sequence>
<evidence type="ECO:0000313" key="2">
    <source>
        <dbReference type="WBParaSite" id="PS1159_v2.g13242.t1"/>
    </source>
</evidence>
<dbReference type="Proteomes" id="UP000887580">
    <property type="component" value="Unplaced"/>
</dbReference>
<reference evidence="2" key="1">
    <citation type="submission" date="2022-11" db="UniProtKB">
        <authorList>
            <consortium name="WormBaseParasite"/>
        </authorList>
    </citation>
    <scope>IDENTIFICATION</scope>
</reference>
<name>A0AC35F2Q8_9BILA</name>
<dbReference type="WBParaSite" id="PS1159_v2.g13242.t1">
    <property type="protein sequence ID" value="PS1159_v2.g13242.t1"/>
    <property type="gene ID" value="PS1159_v2.g13242"/>
</dbReference>
<proteinExistence type="predicted"/>
<protein>
    <submittedName>
        <fullName evidence="2">Uncharacterized protein</fullName>
    </submittedName>
</protein>
<evidence type="ECO:0000313" key="1">
    <source>
        <dbReference type="Proteomes" id="UP000887580"/>
    </source>
</evidence>
<accession>A0AC35F2Q8</accession>